<evidence type="ECO:0000313" key="6">
    <source>
        <dbReference type="Proteomes" id="UP000255265"/>
    </source>
</evidence>
<dbReference type="PANTHER" id="PTHR43436">
    <property type="entry name" value="ARAC-FAMILY TRANSCRIPTIONAL REGULATOR"/>
    <property type="match status" value="1"/>
</dbReference>
<proteinExistence type="predicted"/>
<evidence type="ECO:0000259" key="4">
    <source>
        <dbReference type="PROSITE" id="PS01124"/>
    </source>
</evidence>
<organism evidence="5 6">
    <name type="scientific">Pseudacidovorax intermedius</name>
    <dbReference type="NCBI Taxonomy" id="433924"/>
    <lineage>
        <taxon>Bacteria</taxon>
        <taxon>Pseudomonadati</taxon>
        <taxon>Pseudomonadota</taxon>
        <taxon>Betaproteobacteria</taxon>
        <taxon>Burkholderiales</taxon>
        <taxon>Comamonadaceae</taxon>
        <taxon>Pseudacidovorax</taxon>
    </lineage>
</organism>
<dbReference type="InterPro" id="IPR018062">
    <property type="entry name" value="HTH_AraC-typ_CS"/>
</dbReference>
<keyword evidence="2 5" id="KW-0238">DNA-binding</keyword>
<dbReference type="PROSITE" id="PS00041">
    <property type="entry name" value="HTH_ARAC_FAMILY_1"/>
    <property type="match status" value="1"/>
</dbReference>
<evidence type="ECO:0000256" key="2">
    <source>
        <dbReference type="ARBA" id="ARBA00023125"/>
    </source>
</evidence>
<dbReference type="PANTHER" id="PTHR43436:SF1">
    <property type="entry name" value="TRANSCRIPTIONAL REGULATORY PROTEIN"/>
    <property type="match status" value="1"/>
</dbReference>
<evidence type="ECO:0000256" key="3">
    <source>
        <dbReference type="ARBA" id="ARBA00023163"/>
    </source>
</evidence>
<evidence type="ECO:0000313" key="5">
    <source>
        <dbReference type="EMBL" id="RDI25083.1"/>
    </source>
</evidence>
<dbReference type="EMBL" id="QQAV01000004">
    <property type="protein sequence ID" value="RDI25083.1"/>
    <property type="molecule type" value="Genomic_DNA"/>
</dbReference>
<dbReference type="GO" id="GO:0003700">
    <property type="term" value="F:DNA-binding transcription factor activity"/>
    <property type="evidence" value="ECO:0007669"/>
    <property type="project" value="InterPro"/>
</dbReference>
<dbReference type="InterPro" id="IPR018060">
    <property type="entry name" value="HTH_AraC"/>
</dbReference>
<name>A0A370FGK3_9BURK</name>
<evidence type="ECO:0000256" key="1">
    <source>
        <dbReference type="ARBA" id="ARBA00023015"/>
    </source>
</evidence>
<gene>
    <name evidence="5" type="ORF">DFR41_104138</name>
</gene>
<dbReference type="Pfam" id="PF12833">
    <property type="entry name" value="HTH_18"/>
    <property type="match status" value="1"/>
</dbReference>
<accession>A0A370FGK3</accession>
<dbReference type="RefSeq" id="WP_244917737.1">
    <property type="nucleotide sequence ID" value="NZ_QQAV01000004.1"/>
</dbReference>
<sequence length="283" mass="31261">MHSATDPARGKAEPAAVAGPAEPLMWLNADRVLYVGLLGAPSVRTFGAYSLYLSLARPHRICVEGGRWEETLLSVVPPYVPHRIVSVDRMICNVLVEADTVRAADLCGVLRAGRGAIQDPQAVQSLREALLRFRLGSTRQYASTADFDRAFFGAALPARPMDRRIAQVLARIKDDPNRHFPAEDCAASCHLSVSRFLHLFRAEVEAPFRSFRTWQRARSLLYFVTRNANLAAIALDVGYPDSTHFSHSIRQIYGLTPKSIFAGCRRLALYGSGAAALPRFAFH</sequence>
<keyword evidence="3" id="KW-0804">Transcription</keyword>
<dbReference type="Proteomes" id="UP000255265">
    <property type="component" value="Unassembled WGS sequence"/>
</dbReference>
<comment type="caution">
    <text evidence="5">The sequence shown here is derived from an EMBL/GenBank/DDBJ whole genome shotgun (WGS) entry which is preliminary data.</text>
</comment>
<dbReference type="PROSITE" id="PS01124">
    <property type="entry name" value="HTH_ARAC_FAMILY_2"/>
    <property type="match status" value="1"/>
</dbReference>
<dbReference type="SUPFAM" id="SSF46689">
    <property type="entry name" value="Homeodomain-like"/>
    <property type="match status" value="1"/>
</dbReference>
<dbReference type="GO" id="GO:0043565">
    <property type="term" value="F:sequence-specific DNA binding"/>
    <property type="evidence" value="ECO:0007669"/>
    <property type="project" value="InterPro"/>
</dbReference>
<keyword evidence="1" id="KW-0805">Transcription regulation</keyword>
<protein>
    <submittedName>
        <fullName evidence="5">AraC-like DNA-binding protein</fullName>
    </submittedName>
</protein>
<dbReference type="AlphaFoldDB" id="A0A370FGK3"/>
<dbReference type="Gene3D" id="1.10.10.60">
    <property type="entry name" value="Homeodomain-like"/>
    <property type="match status" value="1"/>
</dbReference>
<dbReference type="SMART" id="SM00342">
    <property type="entry name" value="HTH_ARAC"/>
    <property type="match status" value="1"/>
</dbReference>
<keyword evidence="6" id="KW-1185">Reference proteome</keyword>
<reference evidence="5 6" key="1">
    <citation type="submission" date="2018-07" db="EMBL/GenBank/DDBJ databases">
        <title>Genomic Encyclopedia of Type Strains, Phase IV (KMG-IV): sequencing the most valuable type-strain genomes for metagenomic binning, comparative biology and taxonomic classification.</title>
        <authorList>
            <person name="Goeker M."/>
        </authorList>
    </citation>
    <scope>NUCLEOTIDE SEQUENCE [LARGE SCALE GENOMIC DNA]</scope>
    <source>
        <strain evidence="5 6">DSM 21352</strain>
    </source>
</reference>
<dbReference type="InterPro" id="IPR009057">
    <property type="entry name" value="Homeodomain-like_sf"/>
</dbReference>
<feature type="domain" description="HTH araC/xylS-type" evidence="4">
    <location>
        <begin position="166"/>
        <end position="263"/>
    </location>
</feature>